<dbReference type="Proteomes" id="UP000194798">
    <property type="component" value="Unassembled WGS sequence"/>
</dbReference>
<dbReference type="RefSeq" id="WP_086488511.1">
    <property type="nucleotide sequence ID" value="NZ_MSLT01000018.1"/>
</dbReference>
<feature type="chain" id="PRO_5012400198" evidence="1">
    <location>
        <begin position="26"/>
        <end position="274"/>
    </location>
</feature>
<name>A0A251X5P9_9GAMM</name>
<comment type="caution">
    <text evidence="3">The sequence shown here is derived from an EMBL/GenBank/DDBJ whole genome shotgun (WGS) entry which is preliminary data.</text>
</comment>
<reference evidence="3 4" key="1">
    <citation type="submission" date="2016-12" db="EMBL/GenBank/DDBJ databases">
        <title>Thioflexothrix psekupsii D3 genome sequencing and assembly.</title>
        <authorList>
            <person name="Fomenkov A."/>
            <person name="Vincze T."/>
            <person name="Grabovich M."/>
            <person name="Anton B.P."/>
            <person name="Dubinina G."/>
            <person name="Orlova M."/>
            <person name="Belousova E."/>
            <person name="Roberts R.J."/>
        </authorList>
    </citation>
    <scope>NUCLEOTIDE SEQUENCE [LARGE SCALE GENOMIC DNA]</scope>
    <source>
        <strain evidence="3">D3</strain>
    </source>
</reference>
<evidence type="ECO:0000259" key="2">
    <source>
        <dbReference type="Pfam" id="PF12849"/>
    </source>
</evidence>
<keyword evidence="1" id="KW-0732">Signal</keyword>
<gene>
    <name evidence="3" type="ORF">TPSD3_10455</name>
</gene>
<dbReference type="AlphaFoldDB" id="A0A251X5P9"/>
<dbReference type="Pfam" id="PF12849">
    <property type="entry name" value="PBP_like_2"/>
    <property type="match status" value="1"/>
</dbReference>
<protein>
    <submittedName>
        <fullName evidence="3">Tungsten ABC transporter substrate-binding protein</fullName>
    </submittedName>
</protein>
<sequence>MRKIKNFLIPLMILFSGFFSLSLSAQETLRLATTTSTENSGLLQHLLPAFEQYSGLKVHVIAVGTGKALRMGQDGDADVLLTHAPELENVFISEGHGVSARDIMYNDFLLVGPKADPAKIAGGRDASVALQQIAAQSATFISRGDDSGTHNKERELWQVSGVEPKGMWYKEAGQGMGAVLQMADELEAYTLTDRGTWLSYKAKSHLVELVEGDERLFNPYRVIAVNPDKYRDINYLGAMQLIAWLTSVPGQTAIHEFLINGERLFTPTAIRFNP</sequence>
<dbReference type="PANTHER" id="PTHR37945:SF1">
    <property type="entry name" value="EXTRACELLULAR TUNGSTATE BINDING PROTEIN"/>
    <property type="match status" value="1"/>
</dbReference>
<dbReference type="CDD" id="cd05466">
    <property type="entry name" value="PBP2_LTTR_substrate"/>
    <property type="match status" value="1"/>
</dbReference>
<dbReference type="InterPro" id="IPR024370">
    <property type="entry name" value="PBP_domain"/>
</dbReference>
<proteinExistence type="predicted"/>
<dbReference type="SUPFAM" id="SSF53850">
    <property type="entry name" value="Periplasmic binding protein-like II"/>
    <property type="match status" value="1"/>
</dbReference>
<feature type="signal peptide" evidence="1">
    <location>
        <begin position="1"/>
        <end position="25"/>
    </location>
</feature>
<feature type="domain" description="PBP" evidence="2">
    <location>
        <begin position="31"/>
        <end position="247"/>
    </location>
</feature>
<evidence type="ECO:0000256" key="1">
    <source>
        <dbReference type="SAM" id="SignalP"/>
    </source>
</evidence>
<organism evidence="3 4">
    <name type="scientific">Thioflexithrix psekupsensis</name>
    <dbReference type="NCBI Taxonomy" id="1570016"/>
    <lineage>
        <taxon>Bacteria</taxon>
        <taxon>Pseudomonadati</taxon>
        <taxon>Pseudomonadota</taxon>
        <taxon>Gammaproteobacteria</taxon>
        <taxon>Thiotrichales</taxon>
        <taxon>Thioflexithrix</taxon>
    </lineage>
</organism>
<dbReference type="OrthoDB" id="186379at2"/>
<dbReference type="Gene3D" id="3.40.190.10">
    <property type="entry name" value="Periplasmic binding protein-like II"/>
    <property type="match status" value="2"/>
</dbReference>
<evidence type="ECO:0000313" key="4">
    <source>
        <dbReference type="Proteomes" id="UP000194798"/>
    </source>
</evidence>
<dbReference type="EMBL" id="MSLT01000018">
    <property type="protein sequence ID" value="OUD13065.1"/>
    <property type="molecule type" value="Genomic_DNA"/>
</dbReference>
<dbReference type="InterPro" id="IPR052738">
    <property type="entry name" value="ABC-Tungstate_binding"/>
</dbReference>
<accession>A0A251X5P9</accession>
<evidence type="ECO:0000313" key="3">
    <source>
        <dbReference type="EMBL" id="OUD13065.1"/>
    </source>
</evidence>
<dbReference type="PANTHER" id="PTHR37945">
    <property type="entry name" value="EXTRACELLULAR TUNGSTATE BINDING PROTEIN"/>
    <property type="match status" value="1"/>
</dbReference>
<keyword evidence="4" id="KW-1185">Reference proteome</keyword>